<organism evidence="1 2">
    <name type="scientific">Methanosarcina acetivorans (strain ATCC 35395 / DSM 2834 / JCM 12185 / C2A)</name>
    <dbReference type="NCBI Taxonomy" id="188937"/>
    <lineage>
        <taxon>Archaea</taxon>
        <taxon>Methanobacteriati</taxon>
        <taxon>Methanobacteriota</taxon>
        <taxon>Stenosarchaea group</taxon>
        <taxon>Methanomicrobia</taxon>
        <taxon>Methanosarcinales</taxon>
        <taxon>Methanosarcinaceae</taxon>
        <taxon>Methanosarcina</taxon>
    </lineage>
</organism>
<dbReference type="EMBL" id="AE010299">
    <property type="protein sequence ID" value="AAM05355.1"/>
    <property type="molecule type" value="Genomic_DNA"/>
</dbReference>
<dbReference type="HOGENOM" id="CLU_1954642_0_0_2"/>
<dbReference type="InParanoid" id="Q8TPG1"/>
<proteinExistence type="predicted"/>
<dbReference type="AlphaFoldDB" id="Q8TPG1"/>
<accession>Q8TPG1</accession>
<sequence>MILSGYPKPGPFVLLILPLSGEPVKSATQKGTDNSSDNSYLSLEPSLKFTDKYKAPLPACLTALRKKKSRLEKAIKNTKYRHGIPTVSYFTFTCWLFSSSFSSFSSFQSFRERPLFRVERKRTTQYSE</sequence>
<reference evidence="1 2" key="1">
    <citation type="journal article" date="2002" name="Genome Res.">
        <title>The genome of Methanosarcina acetivorans reveals extensive metabolic and physiological diversity.</title>
        <authorList>
            <person name="Galagan J.E."/>
            <person name="Nusbaum C."/>
            <person name="Roy A."/>
            <person name="Endrizzi M.G."/>
            <person name="Macdonald P."/>
            <person name="FitzHugh W."/>
            <person name="Calvo S."/>
            <person name="Engels R."/>
            <person name="Smirnov S."/>
            <person name="Atnoor D."/>
            <person name="Brown A."/>
            <person name="Allen N."/>
            <person name="Naylor J."/>
            <person name="Stange-Thomann N."/>
            <person name="DeArellano K."/>
            <person name="Johnson R."/>
            <person name="Linton L."/>
            <person name="McEwan P."/>
            <person name="McKernan K."/>
            <person name="Talamas J."/>
            <person name="Tirrell A."/>
            <person name="Ye W."/>
            <person name="Zimmer A."/>
            <person name="Barber R.D."/>
            <person name="Cann I."/>
            <person name="Graham D.E."/>
            <person name="Grahame D.A."/>
            <person name="Guss A."/>
            <person name="Hedderich R."/>
            <person name="Ingram-Smith C."/>
            <person name="Kuettner C.H."/>
            <person name="Krzycki J.A."/>
            <person name="Leigh J.A."/>
            <person name="Li W."/>
            <person name="Liu J."/>
            <person name="Mukhopadhyay B."/>
            <person name="Reeve J.N."/>
            <person name="Smith K."/>
            <person name="Springer T.A."/>
            <person name="Umayam L.A."/>
            <person name="White O."/>
            <person name="White R.H."/>
            <person name="de Macario E.C."/>
            <person name="Ferry J.G."/>
            <person name="Jarrell K.F."/>
            <person name="Jing H."/>
            <person name="Macario A.J.L."/>
            <person name="Paulsen I."/>
            <person name="Pritchett M."/>
            <person name="Sowers K.R."/>
            <person name="Swanson R.V."/>
            <person name="Zinder S.H."/>
            <person name="Lander E."/>
            <person name="Metcalf W.W."/>
            <person name="Birren B."/>
        </authorList>
    </citation>
    <scope>NUCLEOTIDE SEQUENCE [LARGE SCALE GENOMIC DNA]</scope>
    <source>
        <strain evidence="2">ATCC 35395 / DSM 2834 / JCM 12185 / C2A</strain>
    </source>
</reference>
<name>Q8TPG1_METAC</name>
<dbReference type="KEGG" id="mac:MA_1952"/>
<protein>
    <submittedName>
        <fullName evidence="1">Uncharacterized protein</fullName>
    </submittedName>
</protein>
<gene>
    <name evidence="1" type="ordered locus">MA_1952</name>
</gene>
<evidence type="ECO:0000313" key="2">
    <source>
        <dbReference type="Proteomes" id="UP000002487"/>
    </source>
</evidence>
<dbReference type="Proteomes" id="UP000002487">
    <property type="component" value="Chromosome"/>
</dbReference>
<dbReference type="EnsemblBacteria" id="AAM05355">
    <property type="protein sequence ID" value="AAM05355"/>
    <property type="gene ID" value="MA_1952"/>
</dbReference>
<evidence type="ECO:0000313" key="1">
    <source>
        <dbReference type="EMBL" id="AAM05355.1"/>
    </source>
</evidence>
<keyword evidence="2" id="KW-1185">Reference proteome</keyword>